<gene>
    <name evidence="2" type="ORF">RFULGI_LOCUS2536</name>
</gene>
<dbReference type="AlphaFoldDB" id="A0A9N8ZPX3"/>
<organism evidence="2 3">
    <name type="scientific">Racocetra fulgida</name>
    <dbReference type="NCBI Taxonomy" id="60492"/>
    <lineage>
        <taxon>Eukaryota</taxon>
        <taxon>Fungi</taxon>
        <taxon>Fungi incertae sedis</taxon>
        <taxon>Mucoromycota</taxon>
        <taxon>Glomeromycotina</taxon>
        <taxon>Glomeromycetes</taxon>
        <taxon>Diversisporales</taxon>
        <taxon>Gigasporaceae</taxon>
        <taxon>Racocetra</taxon>
    </lineage>
</organism>
<evidence type="ECO:0000313" key="3">
    <source>
        <dbReference type="Proteomes" id="UP000789396"/>
    </source>
</evidence>
<keyword evidence="3" id="KW-1185">Reference proteome</keyword>
<evidence type="ECO:0000313" key="2">
    <source>
        <dbReference type="EMBL" id="CAG8503206.1"/>
    </source>
</evidence>
<accession>A0A9N8ZPX3</accession>
<dbReference type="EMBL" id="CAJVPZ010001940">
    <property type="protein sequence ID" value="CAG8503206.1"/>
    <property type="molecule type" value="Genomic_DNA"/>
</dbReference>
<dbReference type="InterPro" id="IPR038717">
    <property type="entry name" value="Tc1-like_DDE_dom"/>
</dbReference>
<feature type="domain" description="Tc1-like transposase DDE" evidence="1">
    <location>
        <begin position="12"/>
        <end position="81"/>
    </location>
</feature>
<evidence type="ECO:0000259" key="1">
    <source>
        <dbReference type="Pfam" id="PF13358"/>
    </source>
</evidence>
<dbReference type="OrthoDB" id="2394134at2759"/>
<dbReference type="Pfam" id="PF13358">
    <property type="entry name" value="DDE_3"/>
    <property type="match status" value="1"/>
</dbReference>
<reference evidence="2" key="1">
    <citation type="submission" date="2021-06" db="EMBL/GenBank/DDBJ databases">
        <authorList>
            <person name="Kallberg Y."/>
            <person name="Tangrot J."/>
            <person name="Rosling A."/>
        </authorList>
    </citation>
    <scope>NUCLEOTIDE SEQUENCE</scope>
    <source>
        <strain evidence="2">IN212</strain>
    </source>
</reference>
<dbReference type="Proteomes" id="UP000789396">
    <property type="component" value="Unassembled WGS sequence"/>
</dbReference>
<feature type="non-terminal residue" evidence="2">
    <location>
        <position position="84"/>
    </location>
</feature>
<comment type="caution">
    <text evidence="2">The sequence shown here is derived from an EMBL/GenBank/DDBJ whole genome shotgun (WGS) entry which is preliminary data.</text>
</comment>
<protein>
    <submittedName>
        <fullName evidence="2">16314_t:CDS:1</fullName>
    </submittedName>
</protein>
<sequence length="84" mass="9603">MARIGAQYQPEQLIFLDESAKDERTITRGYGYSEIDIRARKKVIFVRGVRYTVCPALTLQGIIAADIVEGNYTKQKFKDFVISQ</sequence>
<proteinExistence type="predicted"/>
<name>A0A9N8ZPX3_9GLOM</name>